<protein>
    <recommendedName>
        <fullName evidence="1">KilA-N DNA-binding domain-containing protein</fullName>
    </recommendedName>
</protein>
<comment type="caution">
    <text evidence="2">The sequence shown here is derived from an EMBL/GenBank/DDBJ whole genome shotgun (WGS) entry which is preliminary data.</text>
</comment>
<evidence type="ECO:0000313" key="2">
    <source>
        <dbReference type="EMBL" id="OGC29100.1"/>
    </source>
</evidence>
<dbReference type="EMBL" id="MEUF01000094">
    <property type="protein sequence ID" value="OGC29100.1"/>
    <property type="molecule type" value="Genomic_DNA"/>
</dbReference>
<reference evidence="2 3" key="1">
    <citation type="journal article" date="2016" name="Nat. Commun.">
        <title>Thousands of microbial genomes shed light on interconnected biogeochemical processes in an aquifer system.</title>
        <authorList>
            <person name="Anantharaman K."/>
            <person name="Brown C.T."/>
            <person name="Hug L.A."/>
            <person name="Sharon I."/>
            <person name="Castelle C.J."/>
            <person name="Probst A.J."/>
            <person name="Thomas B.C."/>
            <person name="Singh A."/>
            <person name="Wilkins M.J."/>
            <person name="Karaoz U."/>
            <person name="Brodie E.L."/>
            <person name="Williams K.H."/>
            <person name="Hubbard S.S."/>
            <person name="Banfield J.F."/>
        </authorList>
    </citation>
    <scope>NUCLEOTIDE SEQUENCE [LARGE SCALE GENOMIC DNA]</scope>
</reference>
<dbReference type="InterPro" id="IPR018873">
    <property type="entry name" value="KilA-N_DNA-bd_domain"/>
</dbReference>
<feature type="domain" description="KilA-N DNA-binding" evidence="1">
    <location>
        <begin position="13"/>
        <end position="98"/>
    </location>
</feature>
<sequence>MSKLVGVSEIQEMIIELRGKKVIIDSDVAILYQVSTKRLMEQVKRNLKRFPLDFMFQLSKEEWHWLKSQIATSARYPFKKRKLPFAFTRNGANMISTILRSSPAIRRSIQIMRAFSLLEELLKRGNKLPNQSTNVLASLSTHSRTIMHLFQQDKIKTKELLKIKRITNEMINLLQRLILKGQ</sequence>
<evidence type="ECO:0000313" key="3">
    <source>
        <dbReference type="Proteomes" id="UP000178951"/>
    </source>
</evidence>
<dbReference type="Pfam" id="PF10543">
    <property type="entry name" value="ORF6N"/>
    <property type="match status" value="1"/>
</dbReference>
<accession>A0A1F4T9B0</accession>
<evidence type="ECO:0000259" key="1">
    <source>
        <dbReference type="Pfam" id="PF10543"/>
    </source>
</evidence>
<gene>
    <name evidence="2" type="ORF">A2311_03865</name>
</gene>
<dbReference type="Proteomes" id="UP000178951">
    <property type="component" value="Unassembled WGS sequence"/>
</dbReference>
<dbReference type="STRING" id="1802583.A2311_03865"/>
<organism evidence="2 3">
    <name type="scientific">candidate division WOR-1 bacterium RIFOXYB2_FULL_48_7</name>
    <dbReference type="NCBI Taxonomy" id="1802583"/>
    <lineage>
        <taxon>Bacteria</taxon>
        <taxon>Bacillati</taxon>
        <taxon>Saganbacteria</taxon>
    </lineage>
</organism>
<proteinExistence type="predicted"/>
<name>A0A1F4T9B0_UNCSA</name>
<dbReference type="AlphaFoldDB" id="A0A1F4T9B0"/>